<feature type="compositionally biased region" description="Polar residues" evidence="11">
    <location>
        <begin position="5414"/>
        <end position="5434"/>
    </location>
</feature>
<dbReference type="Pfam" id="PF00791">
    <property type="entry name" value="ZU5"/>
    <property type="match status" value="1"/>
</dbReference>
<feature type="compositionally biased region" description="Polar residues" evidence="11">
    <location>
        <begin position="4253"/>
        <end position="4265"/>
    </location>
</feature>
<feature type="compositionally biased region" description="Polar residues" evidence="11">
    <location>
        <begin position="4118"/>
        <end position="4145"/>
    </location>
</feature>
<dbReference type="InterPro" id="IPR040745">
    <property type="entry name" value="Ankyrin_UPA"/>
</dbReference>
<dbReference type="Pfam" id="PF00531">
    <property type="entry name" value="Death"/>
    <property type="match status" value="1"/>
</dbReference>
<dbReference type="Proteomes" id="UP000037069">
    <property type="component" value="Unassembled WGS sequence"/>
</dbReference>
<reference evidence="14 15" key="1">
    <citation type="journal article" date="2015" name="Nat. Commun.">
        <title>Lucilia cuprina genome unlocks parasitic fly biology to underpin future interventions.</title>
        <authorList>
            <person name="Anstead C.A."/>
            <person name="Korhonen P.K."/>
            <person name="Young N.D."/>
            <person name="Hall R.S."/>
            <person name="Jex A.R."/>
            <person name="Murali S.C."/>
            <person name="Hughes D.S."/>
            <person name="Lee S.F."/>
            <person name="Perry T."/>
            <person name="Stroehlein A.J."/>
            <person name="Ansell B.R."/>
            <person name="Breugelmans B."/>
            <person name="Hofmann A."/>
            <person name="Qu J."/>
            <person name="Dugan S."/>
            <person name="Lee S.L."/>
            <person name="Chao H."/>
            <person name="Dinh H."/>
            <person name="Han Y."/>
            <person name="Doddapaneni H.V."/>
            <person name="Worley K.C."/>
            <person name="Muzny D.M."/>
            <person name="Ioannidis P."/>
            <person name="Waterhouse R.M."/>
            <person name="Zdobnov E.M."/>
            <person name="James P.J."/>
            <person name="Bagnall N.H."/>
            <person name="Kotze A.C."/>
            <person name="Gibbs R.A."/>
            <person name="Richards S."/>
            <person name="Batterham P."/>
            <person name="Gasser R.B."/>
        </authorList>
    </citation>
    <scope>NUCLEOTIDE SEQUENCE [LARGE SCALE GENOMIC DNA]</scope>
    <source>
        <strain evidence="14 15">LS</strain>
        <tissue evidence="14">Full body</tissue>
    </source>
</reference>
<feature type="region of interest" description="Disordered" evidence="11">
    <location>
        <begin position="7114"/>
        <end position="7139"/>
    </location>
</feature>
<feature type="compositionally biased region" description="Low complexity" evidence="11">
    <location>
        <begin position="4336"/>
        <end position="4367"/>
    </location>
</feature>
<feature type="compositionally biased region" description="Low complexity" evidence="11">
    <location>
        <begin position="5595"/>
        <end position="5604"/>
    </location>
</feature>
<feature type="region of interest" description="Disordered" evidence="11">
    <location>
        <begin position="4323"/>
        <end position="4369"/>
    </location>
</feature>
<dbReference type="GO" id="GO:0007165">
    <property type="term" value="P:signal transduction"/>
    <property type="evidence" value="ECO:0007669"/>
    <property type="project" value="InterPro"/>
</dbReference>
<feature type="region of interest" description="Disordered" evidence="11">
    <location>
        <begin position="4224"/>
        <end position="4275"/>
    </location>
</feature>
<feature type="region of interest" description="Disordered" evidence="11">
    <location>
        <begin position="6161"/>
        <end position="6192"/>
    </location>
</feature>
<evidence type="ECO:0000256" key="5">
    <source>
        <dbReference type="ARBA" id="ARBA00022737"/>
    </source>
</evidence>
<dbReference type="InterPro" id="IPR011029">
    <property type="entry name" value="DEATH-like_dom_sf"/>
</dbReference>
<feature type="repeat" description="ANK" evidence="9">
    <location>
        <begin position="666"/>
        <end position="698"/>
    </location>
</feature>
<dbReference type="Gene3D" id="1.25.40.20">
    <property type="entry name" value="Ankyrin repeat-containing domain"/>
    <property type="match status" value="3"/>
</dbReference>
<feature type="compositionally biased region" description="Basic and acidic residues" evidence="11">
    <location>
        <begin position="6430"/>
        <end position="6451"/>
    </location>
</feature>
<keyword evidence="10" id="KW-0175">Coiled coil</keyword>
<feature type="compositionally biased region" description="Polar residues" evidence="11">
    <location>
        <begin position="3881"/>
        <end position="3908"/>
    </location>
</feature>
<feature type="repeat" description="ANK" evidence="9">
    <location>
        <begin position="501"/>
        <end position="533"/>
    </location>
</feature>
<dbReference type="FunFam" id="2.60.40.2660:FF:000001">
    <property type="entry name" value="Ankyrin-3 isoform 2"/>
    <property type="match status" value="1"/>
</dbReference>
<feature type="repeat" description="ANK" evidence="9">
    <location>
        <begin position="435"/>
        <end position="467"/>
    </location>
</feature>
<feature type="compositionally biased region" description="Polar residues" evidence="11">
    <location>
        <begin position="3502"/>
        <end position="3511"/>
    </location>
</feature>
<feature type="region of interest" description="Disordered" evidence="11">
    <location>
        <begin position="1656"/>
        <end position="1682"/>
    </location>
</feature>
<feature type="compositionally biased region" description="Basic and acidic residues" evidence="11">
    <location>
        <begin position="3462"/>
        <end position="3472"/>
    </location>
</feature>
<accession>A0A0L0CHH3</accession>
<feature type="compositionally biased region" description="Basic and acidic residues" evidence="11">
    <location>
        <begin position="6484"/>
        <end position="6495"/>
    </location>
</feature>
<feature type="repeat" description="ANK" evidence="9">
    <location>
        <begin position="76"/>
        <end position="108"/>
    </location>
</feature>
<dbReference type="Pfam" id="PF00023">
    <property type="entry name" value="Ank"/>
    <property type="match status" value="4"/>
</dbReference>
<feature type="compositionally biased region" description="Basic and acidic residues" evidence="11">
    <location>
        <begin position="2865"/>
        <end position="2878"/>
    </location>
</feature>
<feature type="coiled-coil region" evidence="10">
    <location>
        <begin position="1537"/>
        <end position="1564"/>
    </location>
</feature>
<feature type="region of interest" description="Disordered" evidence="11">
    <location>
        <begin position="5163"/>
        <end position="5198"/>
    </location>
</feature>
<feature type="repeat" description="ANK" evidence="9">
    <location>
        <begin position="43"/>
        <end position="75"/>
    </location>
</feature>
<dbReference type="STRING" id="7375.A0A0L0CHH3"/>
<keyword evidence="6 9" id="KW-0040">ANK repeat</keyword>
<feature type="repeat" description="ANK" evidence="9">
    <location>
        <begin position="369"/>
        <end position="401"/>
    </location>
</feature>
<feature type="repeat" description="ANK" evidence="9">
    <location>
        <begin position="633"/>
        <end position="665"/>
    </location>
</feature>
<dbReference type="Gene3D" id="2.60.40.2660">
    <property type="match status" value="1"/>
</dbReference>
<feature type="domain" description="ZU5" evidence="13">
    <location>
        <begin position="1089"/>
        <end position="1236"/>
    </location>
</feature>
<feature type="repeat" description="ANK" evidence="9">
    <location>
        <begin position="699"/>
        <end position="731"/>
    </location>
</feature>
<keyword evidence="5" id="KW-0677">Repeat</keyword>
<feature type="repeat" description="ANK" evidence="9">
    <location>
        <begin position="336"/>
        <end position="368"/>
    </location>
</feature>
<feature type="domain" description="ZU5" evidence="13">
    <location>
        <begin position="930"/>
        <end position="1087"/>
    </location>
</feature>
<feature type="region of interest" description="Disordered" evidence="11">
    <location>
        <begin position="4640"/>
        <end position="4681"/>
    </location>
</feature>
<feature type="compositionally biased region" description="Polar residues" evidence="11">
    <location>
        <begin position="3916"/>
        <end position="3927"/>
    </location>
</feature>
<dbReference type="FunFam" id="2.60.220.30:FF:000009">
    <property type="entry name" value="Ankyrin 2, isoform G"/>
    <property type="match status" value="1"/>
</dbReference>
<feature type="compositionally biased region" description="Low complexity" evidence="11">
    <location>
        <begin position="4591"/>
        <end position="4624"/>
    </location>
</feature>
<dbReference type="CDD" id="cd08317">
    <property type="entry name" value="Death_ank"/>
    <property type="match status" value="1"/>
</dbReference>
<evidence type="ECO:0000256" key="8">
    <source>
        <dbReference type="ARBA" id="ARBA00023212"/>
    </source>
</evidence>
<feature type="region of interest" description="Disordered" evidence="11">
    <location>
        <begin position="4587"/>
        <end position="4628"/>
    </location>
</feature>
<feature type="compositionally biased region" description="Polar residues" evidence="11">
    <location>
        <begin position="5577"/>
        <end position="5590"/>
    </location>
</feature>
<feature type="region of interest" description="Disordered" evidence="11">
    <location>
        <begin position="7164"/>
        <end position="7192"/>
    </location>
</feature>
<feature type="compositionally biased region" description="Polar residues" evidence="11">
    <location>
        <begin position="6399"/>
        <end position="6410"/>
    </location>
</feature>
<feature type="repeat" description="ANK" evidence="9">
    <location>
        <begin position="109"/>
        <end position="141"/>
    </location>
</feature>
<evidence type="ECO:0000256" key="2">
    <source>
        <dbReference type="ARBA" id="ARBA00004370"/>
    </source>
</evidence>
<feature type="compositionally biased region" description="Low complexity" evidence="11">
    <location>
        <begin position="4429"/>
        <end position="4445"/>
    </location>
</feature>
<feature type="region of interest" description="Disordered" evidence="11">
    <location>
        <begin position="2532"/>
        <end position="2568"/>
    </location>
</feature>
<feature type="compositionally biased region" description="Basic and acidic residues" evidence="11">
    <location>
        <begin position="5163"/>
        <end position="5175"/>
    </location>
</feature>
<dbReference type="InterPro" id="IPR051165">
    <property type="entry name" value="Multifunctional_ANK_Repeat"/>
</dbReference>
<evidence type="ECO:0000256" key="4">
    <source>
        <dbReference type="ARBA" id="ARBA00022553"/>
    </source>
</evidence>
<feature type="compositionally biased region" description="Low complexity" evidence="11">
    <location>
        <begin position="5548"/>
        <end position="5557"/>
    </location>
</feature>
<dbReference type="SUPFAM" id="SSF48403">
    <property type="entry name" value="Ankyrin repeat"/>
    <property type="match status" value="2"/>
</dbReference>
<feature type="compositionally biased region" description="Basic and acidic residues" evidence="11">
    <location>
        <begin position="3436"/>
        <end position="3447"/>
    </location>
</feature>
<dbReference type="PROSITE" id="PS50297">
    <property type="entry name" value="ANK_REP_REGION"/>
    <property type="match status" value="21"/>
</dbReference>
<feature type="region of interest" description="Disordered" evidence="11">
    <location>
        <begin position="2747"/>
        <end position="2766"/>
    </location>
</feature>
<dbReference type="OrthoDB" id="20872at2759"/>
<feature type="compositionally biased region" description="Basic and acidic residues" evidence="11">
    <location>
        <begin position="3855"/>
        <end position="3878"/>
    </location>
</feature>
<feature type="repeat" description="ANK" evidence="9">
    <location>
        <begin position="567"/>
        <end position="599"/>
    </location>
</feature>
<feature type="repeat" description="ANK" evidence="9">
    <location>
        <begin position="468"/>
        <end position="500"/>
    </location>
</feature>
<dbReference type="PANTHER" id="PTHR24123:SF141">
    <property type="entry name" value="ANKYRIN 2, ISOFORM U"/>
    <property type="match status" value="1"/>
</dbReference>
<evidence type="ECO:0000256" key="1">
    <source>
        <dbReference type="ARBA" id="ARBA00004245"/>
    </source>
</evidence>
<evidence type="ECO:0000256" key="6">
    <source>
        <dbReference type="ARBA" id="ARBA00023043"/>
    </source>
</evidence>
<organism evidence="14 15">
    <name type="scientific">Lucilia cuprina</name>
    <name type="common">Green bottle fly</name>
    <name type="synonym">Australian sheep blowfly</name>
    <dbReference type="NCBI Taxonomy" id="7375"/>
    <lineage>
        <taxon>Eukaryota</taxon>
        <taxon>Metazoa</taxon>
        <taxon>Ecdysozoa</taxon>
        <taxon>Arthropoda</taxon>
        <taxon>Hexapoda</taxon>
        <taxon>Insecta</taxon>
        <taxon>Pterygota</taxon>
        <taxon>Neoptera</taxon>
        <taxon>Endopterygota</taxon>
        <taxon>Diptera</taxon>
        <taxon>Brachycera</taxon>
        <taxon>Muscomorpha</taxon>
        <taxon>Oestroidea</taxon>
        <taxon>Calliphoridae</taxon>
        <taxon>Luciliinae</taxon>
        <taxon>Lucilia</taxon>
    </lineage>
</organism>
<feature type="compositionally biased region" description="Acidic residues" evidence="11">
    <location>
        <begin position="5176"/>
        <end position="5189"/>
    </location>
</feature>
<feature type="compositionally biased region" description="Polar residues" evidence="11">
    <location>
        <begin position="5455"/>
        <end position="5465"/>
    </location>
</feature>
<evidence type="ECO:0000313" key="15">
    <source>
        <dbReference type="Proteomes" id="UP000037069"/>
    </source>
</evidence>
<feature type="compositionally biased region" description="Polar residues" evidence="11">
    <location>
        <begin position="5533"/>
        <end position="5547"/>
    </location>
</feature>
<feature type="compositionally biased region" description="Basic and acidic residues" evidence="11">
    <location>
        <begin position="6462"/>
        <end position="6473"/>
    </location>
</feature>
<evidence type="ECO:0000256" key="10">
    <source>
        <dbReference type="SAM" id="Coils"/>
    </source>
</evidence>
<feature type="compositionally biased region" description="Basic and acidic residues" evidence="11">
    <location>
        <begin position="3649"/>
        <end position="3682"/>
    </location>
</feature>
<feature type="compositionally biased region" description="Basic and acidic residues" evidence="11">
    <location>
        <begin position="3545"/>
        <end position="3556"/>
    </location>
</feature>
<feature type="compositionally biased region" description="Acidic residues" evidence="11">
    <location>
        <begin position="5506"/>
        <end position="5521"/>
    </location>
</feature>
<feature type="compositionally biased region" description="Basic and acidic residues" evidence="11">
    <location>
        <begin position="4232"/>
        <end position="4252"/>
    </location>
</feature>
<evidence type="ECO:0000259" key="13">
    <source>
        <dbReference type="PROSITE" id="PS51145"/>
    </source>
</evidence>
<dbReference type="InterPro" id="IPR002110">
    <property type="entry name" value="Ankyrin_rpt"/>
</dbReference>
<feature type="compositionally biased region" description="Basic and acidic residues" evidence="11">
    <location>
        <begin position="4963"/>
        <end position="4976"/>
    </location>
</feature>
<dbReference type="InterPro" id="IPR000906">
    <property type="entry name" value="ZU5_dom"/>
</dbReference>
<keyword evidence="7" id="KW-0472">Membrane</keyword>
<feature type="region of interest" description="Disordered" evidence="11">
    <location>
        <begin position="6095"/>
        <end position="6124"/>
    </location>
</feature>
<evidence type="ECO:0000259" key="12">
    <source>
        <dbReference type="PROSITE" id="PS50017"/>
    </source>
</evidence>
<feature type="region of interest" description="Disordered" evidence="11">
    <location>
        <begin position="3425"/>
        <end position="3702"/>
    </location>
</feature>
<feature type="compositionally biased region" description="Polar residues" evidence="11">
    <location>
        <begin position="6161"/>
        <end position="6189"/>
    </location>
</feature>
<feature type="repeat" description="ANK" evidence="9">
    <location>
        <begin position="270"/>
        <end position="302"/>
    </location>
</feature>
<evidence type="ECO:0000256" key="9">
    <source>
        <dbReference type="PROSITE-ProRule" id="PRU00023"/>
    </source>
</evidence>
<dbReference type="Pfam" id="PF13637">
    <property type="entry name" value="Ank_4"/>
    <property type="match status" value="1"/>
</dbReference>
<feature type="repeat" description="ANK" evidence="9">
    <location>
        <begin position="732"/>
        <end position="764"/>
    </location>
</feature>
<evidence type="ECO:0000313" key="14">
    <source>
        <dbReference type="EMBL" id="KNC31858.1"/>
    </source>
</evidence>
<dbReference type="InterPro" id="IPR036770">
    <property type="entry name" value="Ankyrin_rpt-contain_sf"/>
</dbReference>
<comment type="subcellular location">
    <subcellularLocation>
        <location evidence="1">Cytoplasm</location>
        <location evidence="1">Cytoskeleton</location>
    </subcellularLocation>
    <subcellularLocation>
        <location evidence="2">Membrane</location>
    </subcellularLocation>
</comment>
<dbReference type="EMBL" id="JRES01000375">
    <property type="protein sequence ID" value="KNC31858.1"/>
    <property type="molecule type" value="Genomic_DNA"/>
</dbReference>
<proteinExistence type="predicted"/>
<dbReference type="InterPro" id="IPR000488">
    <property type="entry name" value="Death_dom"/>
</dbReference>
<feature type="repeat" description="ANK" evidence="9">
    <location>
        <begin position="303"/>
        <end position="335"/>
    </location>
</feature>
<feature type="coiled-coil region" evidence="10">
    <location>
        <begin position="1913"/>
        <end position="1940"/>
    </location>
</feature>
<dbReference type="PROSITE" id="PS51145">
    <property type="entry name" value="ZU5"/>
    <property type="match status" value="2"/>
</dbReference>
<feature type="compositionally biased region" description="Polar residues" evidence="11">
    <location>
        <begin position="3557"/>
        <end position="3566"/>
    </location>
</feature>
<feature type="compositionally biased region" description="Basic and acidic residues" evidence="11">
    <location>
        <begin position="3574"/>
        <end position="3585"/>
    </location>
</feature>
<feature type="compositionally biased region" description="Polar residues" evidence="11">
    <location>
        <begin position="4047"/>
        <end position="4058"/>
    </location>
</feature>
<keyword evidence="4" id="KW-0597">Phosphoprotein</keyword>
<feature type="compositionally biased region" description="Basic residues" evidence="11">
    <location>
        <begin position="3844"/>
        <end position="3854"/>
    </location>
</feature>
<dbReference type="GO" id="GO:0005856">
    <property type="term" value="C:cytoskeleton"/>
    <property type="evidence" value="ECO:0007669"/>
    <property type="project" value="UniProtKB-SubCell"/>
</dbReference>
<feature type="compositionally biased region" description="Basic and acidic residues" evidence="11">
    <location>
        <begin position="3628"/>
        <end position="3639"/>
    </location>
</feature>
<feature type="region of interest" description="Disordered" evidence="11">
    <location>
        <begin position="4420"/>
        <end position="4445"/>
    </location>
</feature>
<feature type="domain" description="Death" evidence="12">
    <location>
        <begin position="1421"/>
        <end position="1503"/>
    </location>
</feature>
<dbReference type="SMART" id="SM00248">
    <property type="entry name" value="ANK"/>
    <property type="match status" value="23"/>
</dbReference>
<keyword evidence="8" id="KW-0206">Cytoskeleton</keyword>
<feature type="region of interest" description="Disordered" evidence="11">
    <location>
        <begin position="3839"/>
        <end position="3927"/>
    </location>
</feature>
<comment type="caution">
    <text evidence="14">The sequence shown here is derived from an EMBL/GenBank/DDBJ whole genome shotgun (WGS) entry which is preliminary data.</text>
</comment>
<dbReference type="Gene3D" id="1.10.533.10">
    <property type="entry name" value="Death Domain, Fas"/>
    <property type="match status" value="1"/>
</dbReference>
<feature type="compositionally biased region" description="Basic residues" evidence="11">
    <location>
        <begin position="4947"/>
        <end position="4962"/>
    </location>
</feature>
<feature type="region of interest" description="Disordered" evidence="11">
    <location>
        <begin position="2856"/>
        <end position="2879"/>
    </location>
</feature>
<feature type="compositionally biased region" description="Acidic residues" evidence="11">
    <location>
        <begin position="4668"/>
        <end position="4681"/>
    </location>
</feature>
<sequence length="7192" mass="800784">MVTENGTQGDGNTSFLRAARAGNLDKVLEHLKNNIDINTSNANGLNALHLASKDGHIHVVSELLRRGAIVDSATKKGNTALHIASLAGQEEVVKMLLQHGASVNVQSQNGFTPLYMAAQENHDSVVKLLLSNGANQSLATEDGFTPLAVAMQQGHDKVVAVLLESDTRGKVRLPALHIAAKKDDVKAATLLLDNDHNPDVTSKSGFTPLHIASHYGNQAIANLLIQKGADVNFSAKHNISPLHVAAKWGKTNMVSLLLEKGANIEAKTRDGLTPLHCAARSGHEQVVDMLLERGAPISAKTKNGLAPLHMAAQGEHVDAARILLYHRAPVDEVTVDYLTALHVAAHCGHVRVAKLLLDRNADANARALNGFTPLHIACKKNRIKVVELLLRHGASISATTESGLTPLHVAAFMGCMNIVIYLLQHDASPDVPTVRGETPLHLAARANQTDIIRILLRNGAQVDARAREQQTPLHIASRLGNVDIVMLLLQHGAQVDATTKDMYTALHIAAKEGQDEVAAVLIENGAALDAATKKGFTPLHLTAKYGHIKVAQLLLQKEADVDAQGKNGVTPLHVACHYDNQNVALLLLEKGASPHATAKNGHTPLHIAARKNQMDIATTLLEYGAQANAESKAGFTPLHLSCQEGHSEISNLLIEHKAGVNHPAKNGLTPMHLCAQEDNVNVAEILQRNGANIDMATKAGYTPLHVAAHFGQANMVRFLLQHGANVDAATSIGYTPLHQSAQQGHCHIVKLLLEHNANANAQTTSGQTPLDIARKLGYISVLDSLKTITDEPEGSTQMHSDEKYRVVAPEAMHESFMSDSEEEGGEDNMLSDQPYRYLTVDEMKSLGDDSLPIDVTRDERVDSNRMAQSAEYGAGLQQQQPIAEEAISPHKVQTYNAAAGKSMVDGIYMANGLNEDDHQHVGRKLQWKSFLVSFLVDARGGAMRGCRHSGVRMIIPSRSTCQPTRVTCRYVKPQRTMHPPQLMEGEALASRVLELGPVSTKFIGPVIMEVPHFASLRGKEREIIILRSDNGETWREHTIDNSEEIIHDVLQQCFEPEEIAQLEEQAGNHVCRFVTYDFPQYFAVVTRIRQEVHAIGPEGGMVSSTVVPQVQAVFPQGALTKKIKVGLQAQPVDPDLTAKLLGRGVAVSPIVTVEPRRRKFHKAITLSMPAPKAHSQGMINQYSGNTPTLRLLCSITGGPSRAQWEDVTGSTPLTFVNDCVSFTTTVSARFWLMDCRNISEATKMATELYKEVIHVPFIAKFVVFAKKVEPFEARLRVFCMTDDREDKTLEKMELYTQVAKSRDVEVLEGKPQYIEMAGNLVPVTKSGEQLQLPFKAFRENRLPFTVRVKDQHADIVGRTLFMKEPKVAKGEPPQHPICILNIVLPEAVIPDSVTAFSDKITPTYRSSLLSFSKHQNDHYIGDIRIVDLSNLLGKDWIQLASEINISTEEVDEIINQNTDSIARQAQSMIRLYKDKPNYDIHSLEQALKNIGRDDIMNKCKSGRLSHSRDFDETDIMKNSESVEELVRQESKRIQQIHEREEIKYSAEEKEIEESESDEEIAKRTVAERRDKIVKRLSVERQIPASSQKKEITREITEIKRKSLIEDKKAIHESEIFMQLPADNSVKSAVVPEQVIKMKMGKIDATEVSKSDFDKELTHKFKSSSRSSEEEPDVEDTSSARQISHEEVDNLKIVKDITSVEKPSKIIDSLIGEKPSMESGSKQLTEDFLAFEKLTQLPSQILPTTTTDITEKFVEEVKEKSDEGKIDDTIKETAVEVVTETVETASKKVESIISSFESSKPEKQDTLKGVQDFITAERKTFLDSAKTYTKEEESKLDEAIVETKESIISETVSVKDKIKAFTETKLDDISDKITSTKDSFKSFEESKTDAIKSEKTKLKEEILSETKSVSDAIKTFSETEVKELKSETAKLEQNVLQTKDSIETATEKTADTIVSFVDTKTNELQTETAALQSLIMDTKDTKISETINILQTTKDFISSETKNITEAFKSKIDEVKKETEETKEHAIDKKDSLVSETKSVAETIKAFNEPKIEDVKKEFGFSKESIVRDTKSLFDKSTEEFKEQLSETKETVISETQRVSETIKSFAEPKLEDIEKETSKAKAKVEFAKDSIDKQLKEQVHETKDTIITETKSVAETIKVFAEPKTDDIKKEASKIETKLEETKMSYEKSSEELKKHVFDMKDGIITETKSVTETIKAFTEPKLDDFKKETANLEKEITSTKDSIVKETKSLFDTKTDEFKQHVDLEKESIVQQTESYYDTKSEEIKEYVSDKKDSIITETKTVAETIKAFTEPKIDDIKKESSKIETKVGFARDFICEETKTQFDKKSDKVEHLISDSKDSIVEETMSVTETIKTFTEPKIEDIKKDTSKVETKVSEMMETIVTQTMESKTHDFKSGFEEMKDKLSDTEDFIITETKTVAETIKSFSEPKVTTSKIEEKFDDFIDSTKKESNKVSETIKSLSESFDKSSAEPKFEKVKIIPSDKIEDKIADFEAKKVTYEYHGLEPKLRVGLPTTTKAEDEKETIVSAPEAAPRKITTTTEESTFEESLEKLEEMKSIVADARKITKDFLSMEQQSQLPLQTKVEMKEESRLVEETIKTTITFPPIVEKTVTETVTKKVEGQVESKPETKTVSYDSVFKETIEPSVQETILDSRKLTHDFLSMEQKSQLPCEKQTADDISELSTETSQHSVEKSPIIETDSEKISLEHFEKADIDARKITHDFLSMEQKQQPFSPPKAKPLDELEQTKPSSIIDEVLIKATDIMTTISAGAEIPKDTKTSSKEDKIEKEDSKSILKSEQLIDDGIEKAAPIKDAQEMPSSVVKTLTQDFLTFEQSAPMFTTPKTSTDETKTSTDRPEDTLVSTTSDITDFTHQRVIKMTGDFLSMEQTAHKPQKDSSVKTTDELMAPIPIEPRKSLTDAEFCKSVQESITKKMSEGLIEISDELKIKESDIPHSQTPPPTPIETKIEKEEEDVIQQKPTMDEDNLIDTIKTLHKTTESTFERVSTISTIEHFSIQNIKPYASSSATASTIITKELIESKKLPKEMLEIHETPTSTTKIYHTKDTPSFTEMSESSRTKIPKITTTTTTIFPFTKSTQKVENENIPSGFDKKIAATTELTPSETAAVMSDRDYLEQIMKCGDVKRKIQELESQGLCPTDISKQSDSESESIDKNASVKTVVHAIEEKIIGSTVEAIPFAVRKRQGSHIECDLPQLEKQILNEVDVALTQLTTSEPPIDIVKLSPIEASEKEFSNLNAIDEVVCEKICQKKKTFEVAEEHKKLDRFGKDTNETDIMDDIVKYKEIDTITGEMPTNDNETLPKVREVVEVFEKKFPTSIVEAIPFSPRRREKQPTDLNTADVEKQILTETDLLIEKLAPTITEKKVQVPTINSPQQTTTPIEETCEVPTMPSQFSDLPESLDKSDKPKSPLDSKSSPIKPTTGEDFENKLELKKPTSIDSMPSIASQYSDLPESLDKSDKPKSLLDSESSPIKSSTGEDHEEEIYLKKPTIIDSKPSEFSDFKPTTGEDFEKKHEIKKPTSIDSKTSIAPQYSDLPESLDKSEKPKSLLDSESPPIKSTTGEDPEDEIDIKKPTTIDSKPSMPPQFSELPESLDKSNKPKSPIDSKTSPVKHTSKDSDDLPEYLKPKPEEVASLGKSEKPKSHPYSDEESGDEMESDNIIKYSDRKSLNDVESSDVIISTSTTTKPVENYSLVYSTSPVDIYRPSSNTSKLPQKPYSGDVSVDDLEKTLTSLSPKHLKDISIETSVEVHKDFDATQISIKDNEPISSPTLSNTVDNVFESVKFSNTDKTNSRAVAYFVDLDEGDISKPHHSRPNIHKKQNYDKKLKTSKPKLDMKSSVKPREVPITSNKTYSKRTSISETSPKIQKSTTQTSSREKKTTQRISQRNNMESSVTILKPRKDVKKIVVKDYERIISDKTKISALNNQIRLERTLSPQTNQSFSENVESTSRSTTPRPRIRTDITRVPQQQTLRTFSPPPNRPKPDYSSITSTYAYTRKTQKTAKSVVRKQTDHSPSSRSSTPNDDSQRRRLRTPTVPIGEHHYMQPTIAHSRRYGNLKSADSELSLDEKFSKSPVPQVTAITNKNTFQSKQTKPQSGTRKMQTNKINSNSRESLKSSETKTKISIERMKSTTDTKQKSTTKRIRNLYTKDNSLKSTIDKSNSLTKSAIIEQVSNVRYNRQVSKEKAVDKKKIVSKSTAKKEDSKLSSEDTNRLKDRDVSATNQKQITNASSKVPIRTKTNRVTDDKVNKLELKAKVDQKQSTVKRNITKKIDTPKDKLVQSKSIDLKVQKKLKNTLNNQAGSTPKSSPTMSHSSRKSTSTSATTTTSKNSQSTNKIEKELLNSKLAERKSFTTTVTSSGTNRISTVKLHREPIATTIVSTVVITDDNDSENNTRSVRSNDSTKSSSSSGSRKVITSEVFTKTFGPDKPFEVIYRQPEVDYMSIMRPQSVEQRCVNEYDVSFIDTTDSSLSDSVALPTFTSDQDRLCAASPGSPKPTRSPFALIEETIRKQQASGFALDPTLQRQFEAVGMIGSESESPMTSSIVNDNDLHKQVTAESHSSNSYQHHHTSSSSNSEDNSDSYSNDMDYNQNFGGAVTDVEDFDSYADIERPRSRRSSKNSVAIKKGLPDTQGDVTDVEDYNDSDLGEEDDKSVIYPELKVSLQEFLQHDIQEQISTSNGLKEMVEHKSGNFLQAQNLNTLSDYLTDYEDYNTESEIENECEKSVCVDLNETFVEQGDDDDSFDGDDDQQPIPQAVVMATRDEGGCVTDCEDMFCDDMSETGASDNESPHSVDLNAIPLPQREVVMLQEDKFGDTITSVMPMDKEYHFGMYAAVKDECVTDTEEFSCADDLNSQVTGVEIPSCSPSPSPNNVLVESDVTVANEVFKTQQSKRLEIISNAESVTDVEEIYMAGTNSRKKKSKTRTQSKGKSKYLETPKTTTREDGGGTDIEDMDLSESGLFVGAFKYVKKSEANRQSNQSHSEKVTDVEDMTADDVSDAELPPIDTNATNFKDYESSSKNIVVTLETCGSATCAKLNSRKTVNNVFRENCQNTHQNQQHTDVEDVQFTSDAEELLNNSEPTVDCVCNELSEMLNESCTTVHEKCSNSFNIDAEKLHIKGILKYEKEIEKYMKDDDGDEKDRDDHVEDDEDDEDEDDDYEHEHDKSVIDTDSIMVKSLSSNVENVRREATVLVDNVLEESIQFVNEQQDRDHIETYNAVVDNNARAEYNSESENYAITCDDVDGLDVIKSPTIESMSGKSFDDNLSFTDEHIATVAGPSATTTTVTTYSVQQTQEQIQMLPQDGDEIFGTKFTTTQTSVAQVDDILEDRSTIRTRRVEHKFQKISSNVQDVDIEAAKFDEQFECVVPDDEISHLQGDFSKISWDDSQSPTTNTLGDIGQSTPDNDIQEIAAETKSTDITPVPPSAITTTLSQQSHDNADLGAPQGDVPKPKPRSVRISTPTEDVEEEKMSSQMPYEVEEQEVSFDLSDDVDNSVVPVPKPRSQMKTSDSFKNLDTLNQQQHHQPSQSDSISLRSFDYTEETSRTDDPSVSVSISMKSQQLDYPLTTTNTTTTTTSEDPATESIDPPSELSIDDGNVETERKTSFYIGESSRNIITKTTPTKLSVSEGAADEPLTAVMCREPIEATDISLMKEFSVDSDEENDVFKEYVTIKPTEPEAGTRIRRQSSETRNDLLEEDALTKETIESTTVVNTMTTTTTTAGAVAEDGTLRKTSTEQSFTTTTITSTTSTSSAPLEVIHSTGEDDSVREISESMDIEIERPIDLDLPLEKSEWETTEKEIPPTGKGKILHSPQQPILSDLTKEALTEEMVAKTLEEVQESLDAAKNELKSVLKDGKSIKESPSEFEFRSFSQTIASGSSEGEKISDMGIKTEKIIEETVELMEDEDISSFIGVPENIQDKHSQETENVITSTVIESLNREAAMLHYAQNIFEEKKPETSLGFVSTGTAESQDSHTSSDDHIVKEERASLGFISSETAEDFSSMEDYYQEKLAKADIVTEAKEKKEEVITSTTAGVDTFGEISSELTMKPFEDVVHRIKTESADNAQNRWSVPEIDQSSSSESYYKSFEKSESRPLSSDIENLMTQANSSEYQTAADVSSVYRETTEFVSAVSTFESSSGKTISSHESMRSLDSQSETSANLGSIDVSELSETLVASSTEEAEELQRLRDLADEEDSDDSLDLEIMDYTVSESKIQQQSQMKRSQEMIFKPKSDDVSRKTEGEEDDQEKCIQTVQIEEYAKPKEVEKTWGLTYPIEDTKTDDFKDTDDILLYHGDIRRSIDDTKYASSLDEGSILSVSMSSTSNIDTVVENFEDIVGSVGASSLAGIEGFAASSLPEETTFVMEMDEGSGDFSPQNSTATTPPGETPTKRGHKRSESTSVSGDDIKNTPDKDTSAPQGEGKESESESDTDPYETEYARQFRSPSDRKSKKKKQAAAEMDHSFETEKRPFTPSQLVAEVIVEDSLTEELEAEECLLEERRPSQNMLNYSNIPDITVTEDIQPKSPILEEDTFEEKTLYKVKTQEELHKATDDRPLHEEKEMVIDLKEENFQKLVQEQYKQKLAELQKAEIGDSDYDYNKAPDSPDSFEMVDQPDISDEFVIIEEVAKEANEDDLGGKSIRIAPTKYESKHDEEVEKIIIKSAPADPKLGSQIFRDDLNFEFEESPPTGSSGGAGSEVQDESDSGPDMAANNKRWVEMQLTDNQLRYPYDLTGGVLEDIKEEDGEFEVGSSRISSFKDSFSSTPEYDVMAARRYYAARGEHDDISMSSLQEFESLEQAISLENRNRTHQGSTDSSNGSFQRRYILRNSASGPAQGDDISISSLKEFEGLENACIEAHLIEIKAKEEAAMLSRSDESNKSNGSDRDQILDPTKVVVSKVIRTVTHTEVLQSGQQPPDIETLLKQKLQECERAQSSIQITEISRTKADSDKGSIDSLEMNRSVDMVTSSVDDSFDISKDGTTKSDIDSLEVDKRQPTREESIESIEMEQMDDVMSKFGVTLGDGLTTTTTTTTTSTDADGHEHTTVTTRIITKATLTGGGASSTSLDASAPEMMTKDFSAESLNQMSALDQTTTSSAGTTATYQTSAGNSQMSGSITSCASSTLMEDSAMSMSGLTMSSSYWSHEEETVKEGTDVKTKDTLNKEDHPPH</sequence>
<feature type="region of interest" description="Disordered" evidence="11">
    <location>
        <begin position="5410"/>
        <end position="5623"/>
    </location>
</feature>
<feature type="region of interest" description="Disordered" evidence="11">
    <location>
        <begin position="4945"/>
        <end position="4981"/>
    </location>
</feature>
<feature type="repeat" description="ANK" evidence="9">
    <location>
        <begin position="534"/>
        <end position="566"/>
    </location>
</feature>
<keyword evidence="3" id="KW-0963">Cytoplasm</keyword>
<feature type="repeat" description="ANK" evidence="9">
    <location>
        <begin position="237"/>
        <end position="269"/>
    </location>
</feature>
<dbReference type="FunFam" id="1.25.40.20:FF:000095">
    <property type="entry name" value="Ankyrin 2, isoform J"/>
    <property type="match status" value="1"/>
</dbReference>
<feature type="repeat" description="ANK" evidence="9">
    <location>
        <begin position="142"/>
        <end position="164"/>
    </location>
</feature>
<evidence type="ECO:0000256" key="11">
    <source>
        <dbReference type="SAM" id="MobiDB-lite"/>
    </source>
</evidence>
<feature type="compositionally biased region" description="Basic and acidic residues" evidence="11">
    <location>
        <begin position="3490"/>
        <end position="3501"/>
    </location>
</feature>
<feature type="compositionally biased region" description="Basic and acidic residues" evidence="11">
    <location>
        <begin position="7166"/>
        <end position="7192"/>
    </location>
</feature>
<evidence type="ECO:0000256" key="3">
    <source>
        <dbReference type="ARBA" id="ARBA00022490"/>
    </source>
</evidence>
<dbReference type="PROSITE" id="PS50017">
    <property type="entry name" value="DEATH_DOMAIN"/>
    <property type="match status" value="1"/>
</dbReference>
<dbReference type="FunFam" id="1.25.40.20:FF:000104">
    <property type="entry name" value="Ankyrin 2, isoform G"/>
    <property type="match status" value="1"/>
</dbReference>
<evidence type="ECO:0008006" key="16">
    <source>
        <dbReference type="Google" id="ProtNLM"/>
    </source>
</evidence>
<evidence type="ECO:0000256" key="7">
    <source>
        <dbReference type="ARBA" id="ARBA00023136"/>
    </source>
</evidence>
<feature type="compositionally biased region" description="Polar residues" evidence="11">
    <location>
        <begin position="3473"/>
        <end position="3485"/>
    </location>
</feature>
<feature type="coiled-coil region" evidence="10">
    <location>
        <begin position="5855"/>
        <end position="5882"/>
    </location>
</feature>
<dbReference type="PRINTS" id="PR01415">
    <property type="entry name" value="ANKYRIN"/>
</dbReference>
<gene>
    <name evidence="14" type="ORF">FF38_06100</name>
</gene>
<feature type="repeat" description="ANK" evidence="9">
    <location>
        <begin position="402"/>
        <end position="434"/>
    </location>
</feature>
<feature type="repeat" description="ANK" evidence="9">
    <location>
        <begin position="600"/>
        <end position="632"/>
    </location>
</feature>
<dbReference type="Pfam" id="PF17809">
    <property type="entry name" value="UPA_2"/>
    <property type="match status" value="1"/>
</dbReference>
<feature type="compositionally biased region" description="Acidic residues" evidence="11">
    <location>
        <begin position="3683"/>
        <end position="3692"/>
    </location>
</feature>
<dbReference type="FunFam" id="2.60.220.30:FF:000001">
    <property type="entry name" value="Ankyrin-3 isoform 2"/>
    <property type="match status" value="1"/>
</dbReference>
<feature type="compositionally biased region" description="Polar residues" evidence="11">
    <location>
        <begin position="3969"/>
        <end position="3981"/>
    </location>
</feature>
<dbReference type="FunFam" id="1.25.40.20:FF:000001">
    <property type="entry name" value="Ankyrin-2 isoform 2"/>
    <property type="match status" value="1"/>
</dbReference>
<feature type="region of interest" description="Disordered" evidence="11">
    <location>
        <begin position="6701"/>
        <end position="6739"/>
    </location>
</feature>
<keyword evidence="15" id="KW-1185">Reference proteome</keyword>
<dbReference type="SUPFAM" id="SSF47986">
    <property type="entry name" value="DEATH domain"/>
    <property type="match status" value="1"/>
</dbReference>
<feature type="region of interest" description="Disordered" evidence="11">
    <location>
        <begin position="2794"/>
        <end position="2815"/>
    </location>
</feature>
<name>A0A0L0CHH3_LUCCU</name>
<dbReference type="PANTHER" id="PTHR24123">
    <property type="entry name" value="ANKYRIN REPEAT-CONTAINING"/>
    <property type="match status" value="1"/>
</dbReference>
<protein>
    <recommendedName>
        <fullName evidence="16">Ankyrin-2</fullName>
    </recommendedName>
</protein>
<dbReference type="PROSITE" id="PS50088">
    <property type="entry name" value="ANK_REPEAT"/>
    <property type="match status" value="21"/>
</dbReference>
<feature type="region of interest" description="Disordered" evidence="11">
    <location>
        <begin position="6393"/>
        <end position="6496"/>
    </location>
</feature>
<dbReference type="Gene3D" id="2.60.220.30">
    <property type="match status" value="2"/>
</dbReference>
<dbReference type="SMART" id="SM00218">
    <property type="entry name" value="ZU5"/>
    <property type="match status" value="1"/>
</dbReference>
<feature type="repeat" description="ANK" evidence="9">
    <location>
        <begin position="204"/>
        <end position="236"/>
    </location>
</feature>
<feature type="region of interest" description="Disordered" evidence="11">
    <location>
        <begin position="3969"/>
        <end position="4071"/>
    </location>
</feature>
<dbReference type="Pfam" id="PF12796">
    <property type="entry name" value="Ank_2"/>
    <property type="match status" value="6"/>
</dbReference>
<dbReference type="GO" id="GO:0016020">
    <property type="term" value="C:membrane"/>
    <property type="evidence" value="ECO:0007669"/>
    <property type="project" value="UniProtKB-SubCell"/>
</dbReference>
<feature type="region of interest" description="Disordered" evidence="11">
    <location>
        <begin position="4118"/>
        <end position="4153"/>
    </location>
</feature>
<feature type="compositionally biased region" description="Low complexity" evidence="11">
    <location>
        <begin position="7114"/>
        <end position="7131"/>
    </location>
</feature>